<feature type="transmembrane region" description="Helical" evidence="6">
    <location>
        <begin position="140"/>
        <end position="163"/>
    </location>
</feature>
<dbReference type="InterPro" id="IPR002549">
    <property type="entry name" value="AI-2E-like"/>
</dbReference>
<feature type="transmembrane region" description="Helical" evidence="6">
    <location>
        <begin position="291"/>
        <end position="313"/>
    </location>
</feature>
<evidence type="ECO:0000313" key="8">
    <source>
        <dbReference type="Proteomes" id="UP001320148"/>
    </source>
</evidence>
<feature type="transmembrane region" description="Helical" evidence="6">
    <location>
        <begin position="7"/>
        <end position="27"/>
    </location>
</feature>
<gene>
    <name evidence="7" type="primary">tqsA</name>
    <name evidence="7" type="ORF">DSLASN_25040</name>
</gene>
<dbReference type="PANTHER" id="PTHR21716">
    <property type="entry name" value="TRANSMEMBRANE PROTEIN"/>
    <property type="match status" value="1"/>
</dbReference>
<dbReference type="RefSeq" id="WP_236888301.1">
    <property type="nucleotide sequence ID" value="NZ_AP024488.1"/>
</dbReference>
<organism evidence="7 8">
    <name type="scientific">Desulfoluna limicola</name>
    <dbReference type="NCBI Taxonomy" id="2810562"/>
    <lineage>
        <taxon>Bacteria</taxon>
        <taxon>Pseudomonadati</taxon>
        <taxon>Thermodesulfobacteriota</taxon>
        <taxon>Desulfobacteria</taxon>
        <taxon>Desulfobacterales</taxon>
        <taxon>Desulfolunaceae</taxon>
        <taxon>Desulfoluna</taxon>
    </lineage>
</organism>
<dbReference type="PANTHER" id="PTHR21716:SF64">
    <property type="entry name" value="AI-2 TRANSPORT PROTEIN TQSA"/>
    <property type="match status" value="1"/>
</dbReference>
<dbReference type="EMBL" id="AP024488">
    <property type="protein sequence ID" value="BCS96872.1"/>
    <property type="molecule type" value="Genomic_DNA"/>
</dbReference>
<proteinExistence type="inferred from homology"/>
<evidence type="ECO:0000256" key="5">
    <source>
        <dbReference type="ARBA" id="ARBA00023136"/>
    </source>
</evidence>
<evidence type="ECO:0000256" key="6">
    <source>
        <dbReference type="SAM" id="Phobius"/>
    </source>
</evidence>
<protein>
    <submittedName>
        <fullName evidence="7">Membrane protein</fullName>
    </submittedName>
</protein>
<evidence type="ECO:0000256" key="1">
    <source>
        <dbReference type="ARBA" id="ARBA00004141"/>
    </source>
</evidence>
<feature type="transmembrane region" description="Helical" evidence="6">
    <location>
        <begin position="197"/>
        <end position="218"/>
    </location>
</feature>
<dbReference type="Pfam" id="PF01594">
    <property type="entry name" value="AI-2E_transport"/>
    <property type="match status" value="1"/>
</dbReference>
<keyword evidence="8" id="KW-1185">Reference proteome</keyword>
<dbReference type="Proteomes" id="UP001320148">
    <property type="component" value="Chromosome"/>
</dbReference>
<comment type="subcellular location">
    <subcellularLocation>
        <location evidence="1">Membrane</location>
        <topology evidence="1">Multi-pass membrane protein</topology>
    </subcellularLocation>
</comment>
<keyword evidence="4 6" id="KW-1133">Transmembrane helix</keyword>
<evidence type="ECO:0000313" key="7">
    <source>
        <dbReference type="EMBL" id="BCS96872.1"/>
    </source>
</evidence>
<evidence type="ECO:0000256" key="4">
    <source>
        <dbReference type="ARBA" id="ARBA00022989"/>
    </source>
</evidence>
<name>A0ABM7PHY0_9BACT</name>
<feature type="transmembrane region" description="Helical" evidence="6">
    <location>
        <begin position="224"/>
        <end position="254"/>
    </location>
</feature>
<keyword evidence="5 6" id="KW-0472">Membrane</keyword>
<feature type="transmembrane region" description="Helical" evidence="6">
    <location>
        <begin position="65"/>
        <end position="87"/>
    </location>
</feature>
<comment type="similarity">
    <text evidence="2">Belongs to the autoinducer-2 exporter (AI-2E) (TC 2.A.86) family.</text>
</comment>
<accession>A0ABM7PHY0</accession>
<sequence length="355" mass="38004">MHTPSGNVPRAGILLSLACFMVVVAGIQAASSILVPFLLSVFVAVAVSPPLFWMERKKIPSGLAVLVIVFGVLLLFLLLISIITGTIEAFTKSIPLYQERLEALVSSVVPLLQQAHIDINNETLLNVVNPGRMMTFLGAFLSRLGGIFTNTFFIILTVVFILLEASGFSVKLQAAIGDENASKAGFQRIASGIRHYLAIKSSTSFVTGAVIYVGLKIFGVDFPAIWALIAFIFNFVPNIGSIIAAVPAILLALVQLGPMTALMVGILYVVTNVSIGNLIEPRVMGSGVGLSSLVVFLSLAFWGWIMGPVGMILSVPLTMALKITLEAQDDTRWIAILLGPEKEARAHLKEAENEA</sequence>
<evidence type="ECO:0000256" key="3">
    <source>
        <dbReference type="ARBA" id="ARBA00022692"/>
    </source>
</evidence>
<evidence type="ECO:0000256" key="2">
    <source>
        <dbReference type="ARBA" id="ARBA00009773"/>
    </source>
</evidence>
<reference evidence="7 8" key="1">
    <citation type="submission" date="2021-02" db="EMBL/GenBank/DDBJ databases">
        <title>Complete genome of Desulfoluna sp. strain ASN36.</title>
        <authorList>
            <person name="Takahashi A."/>
            <person name="Kojima H."/>
            <person name="Fukui M."/>
        </authorList>
    </citation>
    <scope>NUCLEOTIDE SEQUENCE [LARGE SCALE GENOMIC DNA]</scope>
    <source>
        <strain evidence="7 8">ASN36</strain>
    </source>
</reference>
<keyword evidence="3 6" id="KW-0812">Transmembrane</keyword>